<comment type="caution">
    <text evidence="1">The sequence shown here is derived from an EMBL/GenBank/DDBJ whole genome shotgun (WGS) entry which is preliminary data.</text>
</comment>
<dbReference type="Proteomes" id="UP000831701">
    <property type="component" value="Chromosome 23"/>
</dbReference>
<dbReference type="EMBL" id="CM041553">
    <property type="protein sequence ID" value="KAI3352547.1"/>
    <property type="molecule type" value="Genomic_DNA"/>
</dbReference>
<sequence>MNTDSFLRSKLFSTTTTVLSHSPGGGLSVSGVTVSTAVDLQKRIFGGQICGPNERQYHVKLRAESSTHVSLCGGSLISNQWILTAAHCWKDGWTMKALLGVHPDENKATEQIIQHHVIFTDKDANNNDRTHDIMLLKLPTPTNIKPVNLPDCRNHPNRGATVRVAGFADRNQVNGESKTLQCADFEVVDCPWITNPLTVNPWPHEHRFCGQTPGVDTCPGDSGGGVVKDDMIYGVHVASGVNACTKPPAFMEALQSPLPRIGRELPDGPNPEKPKIMILTVLPALSRLLVPLQVSAYLVNLVFLLASSPPLQSSLQLSGAAWLSAPAPSATSPRQAATSTTNRTPRGGKRSLGSEKIYTLTLIPAY</sequence>
<evidence type="ECO:0000313" key="2">
    <source>
        <dbReference type="Proteomes" id="UP000831701"/>
    </source>
</evidence>
<accession>A0ACB8VA68</accession>
<gene>
    <name evidence="1" type="ORF">L3Q82_005492</name>
</gene>
<keyword evidence="2" id="KW-1185">Reference proteome</keyword>
<evidence type="ECO:0000313" key="1">
    <source>
        <dbReference type="EMBL" id="KAI3352547.1"/>
    </source>
</evidence>
<name>A0ACB8VA68_9TELE</name>
<reference evidence="1" key="1">
    <citation type="submission" date="2022-04" db="EMBL/GenBank/DDBJ databases">
        <title>Jade perch genome.</title>
        <authorList>
            <person name="Chao B."/>
        </authorList>
    </citation>
    <scope>NUCLEOTIDE SEQUENCE</scope>
    <source>
        <strain evidence="1">CB-2022</strain>
    </source>
</reference>
<organism evidence="1 2">
    <name type="scientific">Scortum barcoo</name>
    <name type="common">barcoo grunter</name>
    <dbReference type="NCBI Taxonomy" id="214431"/>
    <lineage>
        <taxon>Eukaryota</taxon>
        <taxon>Metazoa</taxon>
        <taxon>Chordata</taxon>
        <taxon>Craniata</taxon>
        <taxon>Vertebrata</taxon>
        <taxon>Euteleostomi</taxon>
        <taxon>Actinopterygii</taxon>
        <taxon>Neopterygii</taxon>
        <taxon>Teleostei</taxon>
        <taxon>Neoteleostei</taxon>
        <taxon>Acanthomorphata</taxon>
        <taxon>Eupercaria</taxon>
        <taxon>Centrarchiformes</taxon>
        <taxon>Terapontoidei</taxon>
        <taxon>Terapontidae</taxon>
        <taxon>Scortum</taxon>
    </lineage>
</organism>
<proteinExistence type="predicted"/>
<protein>
    <submittedName>
        <fullName evidence="1">Uncharacterized protein</fullName>
    </submittedName>
</protein>